<dbReference type="SUPFAM" id="SSF101690">
    <property type="entry name" value="PAZ domain"/>
    <property type="match status" value="1"/>
</dbReference>
<dbReference type="InterPro" id="IPR032474">
    <property type="entry name" value="Argonaute_N"/>
</dbReference>
<dbReference type="Pfam" id="PF08699">
    <property type="entry name" value="ArgoL1"/>
    <property type="match status" value="1"/>
</dbReference>
<comment type="caution">
    <text evidence="4">The sequence shown here is derived from an EMBL/GenBank/DDBJ whole genome shotgun (WGS) entry which is preliminary data.</text>
</comment>
<evidence type="ECO:0000259" key="3">
    <source>
        <dbReference type="PROSITE" id="PS50822"/>
    </source>
</evidence>
<evidence type="ECO:0000259" key="2">
    <source>
        <dbReference type="PROSITE" id="PS50821"/>
    </source>
</evidence>
<reference evidence="4" key="1">
    <citation type="submission" date="2022-07" db="EMBL/GenBank/DDBJ databases">
        <title>Genome Sequence of Xylaria arbuscula.</title>
        <authorList>
            <person name="Buettner E."/>
        </authorList>
    </citation>
    <scope>NUCLEOTIDE SEQUENCE</scope>
    <source>
        <strain evidence="4">VT107</strain>
    </source>
</reference>
<dbReference type="InterPro" id="IPR014811">
    <property type="entry name" value="ArgoL1"/>
</dbReference>
<dbReference type="EMBL" id="JANPWZ010000495">
    <property type="protein sequence ID" value="KAJ3576121.1"/>
    <property type="molecule type" value="Genomic_DNA"/>
</dbReference>
<keyword evidence="5" id="KW-1185">Reference proteome</keyword>
<dbReference type="Pfam" id="PF16486">
    <property type="entry name" value="ArgoN"/>
    <property type="match status" value="1"/>
</dbReference>
<dbReference type="InterPro" id="IPR045246">
    <property type="entry name" value="Piwi_ago-like"/>
</dbReference>
<dbReference type="PANTHER" id="PTHR22891">
    <property type="entry name" value="EUKARYOTIC TRANSLATION INITIATION FACTOR 2C"/>
    <property type="match status" value="1"/>
</dbReference>
<dbReference type="Gene3D" id="3.40.50.2300">
    <property type="match status" value="1"/>
</dbReference>
<dbReference type="PROSITE" id="PS50822">
    <property type="entry name" value="PIWI"/>
    <property type="match status" value="1"/>
</dbReference>
<dbReference type="VEuPathDB" id="FungiDB:F4678DRAFT_248333"/>
<dbReference type="SMART" id="SM00950">
    <property type="entry name" value="Piwi"/>
    <property type="match status" value="1"/>
</dbReference>
<dbReference type="InterPro" id="IPR036085">
    <property type="entry name" value="PAZ_dom_sf"/>
</dbReference>
<dbReference type="InterPro" id="IPR003100">
    <property type="entry name" value="PAZ_dom"/>
</dbReference>
<dbReference type="Pfam" id="PF16488">
    <property type="entry name" value="ArgoL2"/>
    <property type="match status" value="1"/>
</dbReference>
<feature type="domain" description="Piwi" evidence="3">
    <location>
        <begin position="635"/>
        <end position="909"/>
    </location>
</feature>
<evidence type="ECO:0008006" key="6">
    <source>
        <dbReference type="Google" id="ProtNLM"/>
    </source>
</evidence>
<dbReference type="CDD" id="cd02846">
    <property type="entry name" value="PAZ_argonaute_like"/>
    <property type="match status" value="1"/>
</dbReference>
<dbReference type="CDD" id="cd04657">
    <property type="entry name" value="Piwi_ago-like"/>
    <property type="match status" value="1"/>
</dbReference>
<gene>
    <name evidence="4" type="ORF">NPX13_g3804</name>
</gene>
<dbReference type="Pfam" id="PF02171">
    <property type="entry name" value="Piwi"/>
    <property type="match status" value="2"/>
</dbReference>
<evidence type="ECO:0000313" key="5">
    <source>
        <dbReference type="Proteomes" id="UP001148614"/>
    </source>
</evidence>
<proteinExistence type="predicted"/>
<dbReference type="Gene3D" id="2.170.260.10">
    <property type="entry name" value="paz domain"/>
    <property type="match status" value="1"/>
</dbReference>
<dbReference type="InterPro" id="IPR003165">
    <property type="entry name" value="Piwi"/>
</dbReference>
<dbReference type="Pfam" id="PF02170">
    <property type="entry name" value="PAZ"/>
    <property type="match status" value="1"/>
</dbReference>
<evidence type="ECO:0000313" key="4">
    <source>
        <dbReference type="EMBL" id="KAJ3576121.1"/>
    </source>
</evidence>
<dbReference type="InterPro" id="IPR032472">
    <property type="entry name" value="ArgoL2"/>
</dbReference>
<protein>
    <recommendedName>
        <fullName evidence="6">Piwi domain-containing protein</fullName>
    </recommendedName>
</protein>
<name>A0A9W8NH81_9PEZI</name>
<feature type="compositionally biased region" description="Basic residues" evidence="1">
    <location>
        <begin position="1"/>
        <end position="12"/>
    </location>
</feature>
<accession>A0A9W8NH81</accession>
<evidence type="ECO:0000256" key="1">
    <source>
        <dbReference type="SAM" id="MobiDB-lite"/>
    </source>
</evidence>
<dbReference type="AlphaFoldDB" id="A0A9W8NH81"/>
<dbReference type="GO" id="GO:0003723">
    <property type="term" value="F:RNA binding"/>
    <property type="evidence" value="ECO:0007669"/>
    <property type="project" value="InterPro"/>
</dbReference>
<feature type="domain" description="PAZ" evidence="2">
    <location>
        <begin position="349"/>
        <end position="456"/>
    </location>
</feature>
<dbReference type="PROSITE" id="PS50821">
    <property type="entry name" value="PAZ"/>
    <property type="match status" value="1"/>
</dbReference>
<dbReference type="SMART" id="SM01163">
    <property type="entry name" value="DUF1785"/>
    <property type="match status" value="1"/>
</dbReference>
<dbReference type="InterPro" id="IPR012337">
    <property type="entry name" value="RNaseH-like_sf"/>
</dbReference>
<dbReference type="SUPFAM" id="SSF53098">
    <property type="entry name" value="Ribonuclease H-like"/>
    <property type="match status" value="1"/>
</dbReference>
<dbReference type="Proteomes" id="UP001148614">
    <property type="component" value="Unassembled WGS sequence"/>
</dbReference>
<feature type="region of interest" description="Disordered" evidence="1">
    <location>
        <begin position="1"/>
        <end position="42"/>
    </location>
</feature>
<dbReference type="Gene3D" id="3.30.420.10">
    <property type="entry name" value="Ribonuclease H-like superfamily/Ribonuclease H"/>
    <property type="match status" value="2"/>
</dbReference>
<sequence length="1004" mass="111079">MSSRGRGGRGKRVGGNGGGRRQPAAGGDQPPPTQSGISDYVPKEGEYPYVGITSYENDYEKEVRAGGLNHLSLEEGFPWRPSYGTNGTPILLYANYCVFGRTKGYGDSALVLYTYEIKVEPRATSGKLKQIIRLFLQSPELAENRPYMVTDFAAILVATKRIAIDSKLDVEYRAEGEDEPRENPPIYEVKLTPRHEFCVGHVVKYLARAGEPQQVDTTPAIQALNILINYYAKSSNQVKTLGSAKNFSLANAETTNLGGGLKAYRGFFTSVRAATGRLLVNVNVCHSVFYDDKRLDILIGTFIRDSGVNLENHIGLEKLSRFVSKVRVQTTHLPEKRNRRGEVIPKFKTIYDLALPGDGRSKKQGEGLENPPIVPYPGAGATEVKFWLDRGETASATSTKKKHKPSSGTGGNYISVFDYFKNMYNITIRTPRLPVVNVGTREKPSYLPAECCIVPPGTPTKASLDPSQTKAMIDFAVRNPAANHKSITEKGLDNLGLRNDAFTLLKEFGVGVDSELVKVKGRVLTQPTVFYANKMSARVTDGSWNILRLKFSKGSRLQSWTCLYVGVPDTTTYRNVQDFSDEQLQGIVSTFHGVMISAGINAEKPRPSKKIKMTSPNDPQLKDEIRRYAAERLQLVLVVLPTDTTSIYSYLKQLADVEYGVHTVCTVGSKLARPRNDQYFRNVALKVNLKLGGNNQRVADQDLGILGGSQSDTMVVGIDVTHPSPGSAETARSRSAMVASIDSQLGQWPGVVRMQEGGLEMYRDGVSEGQYKAVLDQELPQLRKACRGLYPSTDQKSGFPRISIIICGKRHHTRLFVADKNDGDNSGNPPAGTVCDRGITELRVWDFYLQAHAAIKGTAKPCHYVVLLDEIFRSTFKNRPGNVADELQKLTLSLSYLFGRATRQSVTVRRHTTPISSVRDLDITTMKSTTRPRIPERRLRQRAYLAGQPASLLTRKAPLGRVRVDLSFVRRAGHAQSIGIWRTPCTTSSRLHQIQWLIIDIQAG</sequence>
<dbReference type="InterPro" id="IPR036397">
    <property type="entry name" value="RNaseH_sf"/>
</dbReference>
<organism evidence="4 5">
    <name type="scientific">Xylaria arbuscula</name>
    <dbReference type="NCBI Taxonomy" id="114810"/>
    <lineage>
        <taxon>Eukaryota</taxon>
        <taxon>Fungi</taxon>
        <taxon>Dikarya</taxon>
        <taxon>Ascomycota</taxon>
        <taxon>Pezizomycotina</taxon>
        <taxon>Sordariomycetes</taxon>
        <taxon>Xylariomycetidae</taxon>
        <taxon>Xylariales</taxon>
        <taxon>Xylariaceae</taxon>
        <taxon>Xylaria</taxon>
    </lineage>
</organism>